<accession>G9PAQ3</accession>
<reference evidence="1 2" key="1">
    <citation type="journal article" date="2011" name="Genome Biol.">
        <title>Comparative genome sequence analysis underscores mycoparasitism as the ancestral life style of Trichoderma.</title>
        <authorList>
            <person name="Kubicek C.P."/>
            <person name="Herrera-Estrella A."/>
            <person name="Seidl-Seiboth V."/>
            <person name="Martinez D.A."/>
            <person name="Druzhinina I.S."/>
            <person name="Thon M."/>
            <person name="Zeilinger S."/>
            <person name="Casas-Flores S."/>
            <person name="Horwitz B.A."/>
            <person name="Mukherjee P.K."/>
            <person name="Mukherjee M."/>
            <person name="Kredics L."/>
            <person name="Alcaraz L.D."/>
            <person name="Aerts A."/>
            <person name="Antal Z."/>
            <person name="Atanasova L."/>
            <person name="Cervantes-Badillo M.G."/>
            <person name="Challacombe J."/>
            <person name="Chertkov O."/>
            <person name="McCluskey K."/>
            <person name="Coulpier F."/>
            <person name="Deshpande N."/>
            <person name="von Doehren H."/>
            <person name="Ebbole D.J."/>
            <person name="Esquivel-Naranjo E.U."/>
            <person name="Fekete E."/>
            <person name="Flipphi M."/>
            <person name="Glaser F."/>
            <person name="Gomez-Rodriguez E.Y."/>
            <person name="Gruber S."/>
            <person name="Han C."/>
            <person name="Henrissat B."/>
            <person name="Hermosa R."/>
            <person name="Hernandez-Onate M."/>
            <person name="Karaffa L."/>
            <person name="Kosti I."/>
            <person name="Le Crom S."/>
            <person name="Lindquist E."/>
            <person name="Lucas S."/>
            <person name="Luebeck M."/>
            <person name="Luebeck P.S."/>
            <person name="Margeot A."/>
            <person name="Metz B."/>
            <person name="Misra M."/>
            <person name="Nevalainen H."/>
            <person name="Omann M."/>
            <person name="Packer N."/>
            <person name="Perrone G."/>
            <person name="Uresti-Rivera E.E."/>
            <person name="Salamov A."/>
            <person name="Schmoll M."/>
            <person name="Seiboth B."/>
            <person name="Shapiro H."/>
            <person name="Sukno S."/>
            <person name="Tamayo-Ramos J.A."/>
            <person name="Tisch D."/>
            <person name="Wiest A."/>
            <person name="Wilkinson H.H."/>
            <person name="Zhang M."/>
            <person name="Coutinho P.M."/>
            <person name="Kenerley C.M."/>
            <person name="Monte E."/>
            <person name="Baker S.E."/>
            <person name="Grigoriev I.V."/>
        </authorList>
    </citation>
    <scope>NUCLEOTIDE SEQUENCE [LARGE SCALE GENOMIC DNA]</scope>
    <source>
        <strain evidence="2">ATCC 20476 / IMI 206040</strain>
    </source>
</reference>
<comment type="caution">
    <text evidence="1">The sequence shown here is derived from an EMBL/GenBank/DDBJ whole genome shotgun (WGS) entry which is preliminary data.</text>
</comment>
<dbReference type="AlphaFoldDB" id="G9PAQ3"/>
<protein>
    <submittedName>
        <fullName evidence="1">Uncharacterized protein</fullName>
    </submittedName>
</protein>
<proteinExistence type="predicted"/>
<keyword evidence="2" id="KW-1185">Reference proteome</keyword>
<name>G9PAQ3_HYPAI</name>
<organism evidence="1 2">
    <name type="scientific">Hypocrea atroviridis (strain ATCC 20476 / IMI 206040)</name>
    <name type="common">Trichoderma atroviride</name>
    <dbReference type="NCBI Taxonomy" id="452589"/>
    <lineage>
        <taxon>Eukaryota</taxon>
        <taxon>Fungi</taxon>
        <taxon>Dikarya</taxon>
        <taxon>Ascomycota</taxon>
        <taxon>Pezizomycotina</taxon>
        <taxon>Sordariomycetes</taxon>
        <taxon>Hypocreomycetidae</taxon>
        <taxon>Hypocreales</taxon>
        <taxon>Hypocreaceae</taxon>
        <taxon>Trichoderma</taxon>
    </lineage>
</organism>
<sequence length="58" mass="6496">MGYENEGGGEEEKRRERGAYFGKNYSKFIDYLGLRRGAAMGAGLDSQARKGRQTYPDS</sequence>
<evidence type="ECO:0000313" key="2">
    <source>
        <dbReference type="Proteomes" id="UP000005426"/>
    </source>
</evidence>
<gene>
    <name evidence="1" type="ORF">TRIATDRAFT_302563</name>
</gene>
<evidence type="ECO:0000313" key="1">
    <source>
        <dbReference type="EMBL" id="EHK40085.1"/>
    </source>
</evidence>
<dbReference type="Proteomes" id="UP000005426">
    <property type="component" value="Unassembled WGS sequence"/>
</dbReference>
<dbReference type="EMBL" id="ABDG02000028">
    <property type="protein sequence ID" value="EHK40085.1"/>
    <property type="molecule type" value="Genomic_DNA"/>
</dbReference>
<dbReference type="HOGENOM" id="CLU_2979378_0_0_1"/>